<sequence length="264" mass="28798">MLGTGLIIGNDNRNWPWTFYIFGGLGVLWSIFYFLFTSSSPDGHKFLSEKEKEILDEYREGVVSETQWPPIKDIFKNAAVWAAIIASFGHDWGMFVLVIDLPKYTASILHLSIQMNGLILSCGYFLVFIVAIISGYPADILIEKKITGRTLNRIIFTTIASGGPAIGLLAAAYSGCNQVLVCACLLIGMASMGTFYVSLKVNLIDLSPKYAGFIGSVGNGIGTLAGVLVPIVNGFLTPNVSCLFYIEKYINCPVSDKLLILDLQ</sequence>
<keyword evidence="9" id="KW-1185">Reference proteome</keyword>
<evidence type="ECO:0008006" key="10">
    <source>
        <dbReference type="Google" id="ProtNLM"/>
    </source>
</evidence>
<comment type="subcellular location">
    <subcellularLocation>
        <location evidence="1">Membrane</location>
        <topology evidence="1">Multi-pass membrane protein</topology>
    </subcellularLocation>
</comment>
<evidence type="ECO:0000256" key="4">
    <source>
        <dbReference type="ARBA" id="ARBA00022847"/>
    </source>
</evidence>
<dbReference type="Gene3D" id="1.20.1250.20">
    <property type="entry name" value="MFS general substrate transporter like domains"/>
    <property type="match status" value="1"/>
</dbReference>
<evidence type="ECO:0000256" key="3">
    <source>
        <dbReference type="ARBA" id="ARBA00022692"/>
    </source>
</evidence>
<dbReference type="InterPro" id="IPR050382">
    <property type="entry name" value="MFS_Na/Anion_cotransporter"/>
</dbReference>
<accession>A0ABD0YZ47</accession>
<keyword evidence="3 7" id="KW-0812">Transmembrane</keyword>
<gene>
    <name evidence="8" type="ORF">AAG570_013644</name>
</gene>
<feature type="transmembrane region" description="Helical" evidence="7">
    <location>
        <begin position="17"/>
        <end position="36"/>
    </location>
</feature>
<dbReference type="PANTHER" id="PTHR11662">
    <property type="entry name" value="SOLUTE CARRIER FAMILY 17"/>
    <property type="match status" value="1"/>
</dbReference>
<evidence type="ECO:0000313" key="9">
    <source>
        <dbReference type="Proteomes" id="UP001558652"/>
    </source>
</evidence>
<feature type="transmembrane region" description="Helical" evidence="7">
    <location>
        <begin position="154"/>
        <end position="172"/>
    </location>
</feature>
<protein>
    <recommendedName>
        <fullName evidence="10">Inorganic phosphate cotransporter</fullName>
    </recommendedName>
</protein>
<dbReference type="PANTHER" id="PTHR11662:SF415">
    <property type="entry name" value="AT30085P-RELATED"/>
    <property type="match status" value="1"/>
</dbReference>
<dbReference type="Pfam" id="PF07690">
    <property type="entry name" value="MFS_1"/>
    <property type="match status" value="1"/>
</dbReference>
<evidence type="ECO:0000313" key="8">
    <source>
        <dbReference type="EMBL" id="KAL1129113.1"/>
    </source>
</evidence>
<feature type="transmembrane region" description="Helical" evidence="7">
    <location>
        <begin position="210"/>
        <end position="232"/>
    </location>
</feature>
<dbReference type="EMBL" id="JBFDAA010000009">
    <property type="protein sequence ID" value="KAL1129113.1"/>
    <property type="molecule type" value="Genomic_DNA"/>
</dbReference>
<dbReference type="GO" id="GO:0016020">
    <property type="term" value="C:membrane"/>
    <property type="evidence" value="ECO:0007669"/>
    <property type="project" value="UniProtKB-SubCell"/>
</dbReference>
<proteinExistence type="predicted"/>
<feature type="transmembrane region" description="Helical" evidence="7">
    <location>
        <begin position="118"/>
        <end position="142"/>
    </location>
</feature>
<dbReference type="InterPro" id="IPR011701">
    <property type="entry name" value="MFS"/>
</dbReference>
<name>A0ABD0YZ47_9HEMI</name>
<evidence type="ECO:0000256" key="1">
    <source>
        <dbReference type="ARBA" id="ARBA00004141"/>
    </source>
</evidence>
<keyword evidence="6 7" id="KW-0472">Membrane</keyword>
<dbReference type="InterPro" id="IPR036259">
    <property type="entry name" value="MFS_trans_sf"/>
</dbReference>
<dbReference type="GO" id="GO:0015293">
    <property type="term" value="F:symporter activity"/>
    <property type="evidence" value="ECO:0007669"/>
    <property type="project" value="UniProtKB-KW"/>
</dbReference>
<feature type="transmembrane region" description="Helical" evidence="7">
    <location>
        <begin position="178"/>
        <end position="198"/>
    </location>
</feature>
<evidence type="ECO:0000256" key="5">
    <source>
        <dbReference type="ARBA" id="ARBA00022989"/>
    </source>
</evidence>
<evidence type="ECO:0000256" key="7">
    <source>
        <dbReference type="SAM" id="Phobius"/>
    </source>
</evidence>
<dbReference type="Proteomes" id="UP001558652">
    <property type="component" value="Unassembled WGS sequence"/>
</dbReference>
<keyword evidence="5 7" id="KW-1133">Transmembrane helix</keyword>
<comment type="caution">
    <text evidence="8">The sequence shown here is derived from an EMBL/GenBank/DDBJ whole genome shotgun (WGS) entry which is preliminary data.</text>
</comment>
<dbReference type="SUPFAM" id="SSF103473">
    <property type="entry name" value="MFS general substrate transporter"/>
    <property type="match status" value="1"/>
</dbReference>
<dbReference type="FunFam" id="1.20.1250.20:FF:000003">
    <property type="entry name" value="Solute carrier family 17 member 3"/>
    <property type="match status" value="1"/>
</dbReference>
<evidence type="ECO:0000256" key="2">
    <source>
        <dbReference type="ARBA" id="ARBA00022448"/>
    </source>
</evidence>
<organism evidence="8 9">
    <name type="scientific">Ranatra chinensis</name>
    <dbReference type="NCBI Taxonomy" id="642074"/>
    <lineage>
        <taxon>Eukaryota</taxon>
        <taxon>Metazoa</taxon>
        <taxon>Ecdysozoa</taxon>
        <taxon>Arthropoda</taxon>
        <taxon>Hexapoda</taxon>
        <taxon>Insecta</taxon>
        <taxon>Pterygota</taxon>
        <taxon>Neoptera</taxon>
        <taxon>Paraneoptera</taxon>
        <taxon>Hemiptera</taxon>
        <taxon>Heteroptera</taxon>
        <taxon>Panheteroptera</taxon>
        <taxon>Nepomorpha</taxon>
        <taxon>Nepidae</taxon>
        <taxon>Ranatrinae</taxon>
        <taxon>Ranatra</taxon>
    </lineage>
</organism>
<keyword evidence="2" id="KW-0813">Transport</keyword>
<dbReference type="AlphaFoldDB" id="A0ABD0YZ47"/>
<feature type="transmembrane region" description="Helical" evidence="7">
    <location>
        <begin position="78"/>
        <end position="98"/>
    </location>
</feature>
<keyword evidence="4" id="KW-0769">Symport</keyword>
<reference evidence="8 9" key="1">
    <citation type="submission" date="2024-07" db="EMBL/GenBank/DDBJ databases">
        <title>Chromosome-level genome assembly of the water stick insect Ranatra chinensis (Heteroptera: Nepidae).</title>
        <authorList>
            <person name="Liu X."/>
        </authorList>
    </citation>
    <scope>NUCLEOTIDE SEQUENCE [LARGE SCALE GENOMIC DNA]</scope>
    <source>
        <strain evidence="8">Cailab_2021Rc</strain>
        <tissue evidence="8">Muscle</tissue>
    </source>
</reference>
<evidence type="ECO:0000256" key="6">
    <source>
        <dbReference type="ARBA" id="ARBA00023136"/>
    </source>
</evidence>